<proteinExistence type="predicted"/>
<evidence type="ECO:0000313" key="2">
    <source>
        <dbReference type="Proteomes" id="UP001148184"/>
    </source>
</evidence>
<dbReference type="Proteomes" id="UP001148184">
    <property type="component" value="Unassembled WGS sequence"/>
</dbReference>
<accession>A0ABT5PDW0</accession>
<organism evidence="1 2">
    <name type="scientific">Pseudomonas rubra</name>
    <dbReference type="NCBI Taxonomy" id="2942627"/>
    <lineage>
        <taxon>Bacteria</taxon>
        <taxon>Pseudomonadati</taxon>
        <taxon>Pseudomonadota</taxon>
        <taxon>Gammaproteobacteria</taxon>
        <taxon>Pseudomonadales</taxon>
        <taxon>Pseudomonadaceae</taxon>
        <taxon>Pseudomonas</taxon>
    </lineage>
</organism>
<evidence type="ECO:0000313" key="1">
    <source>
        <dbReference type="EMBL" id="MDD1016337.1"/>
    </source>
</evidence>
<gene>
    <name evidence="1" type="ORF">M5G17_21890</name>
</gene>
<comment type="caution">
    <text evidence="1">The sequence shown here is derived from an EMBL/GenBank/DDBJ whole genome shotgun (WGS) entry which is preliminary data.</text>
</comment>
<keyword evidence="2" id="KW-1185">Reference proteome</keyword>
<reference evidence="1 2" key="1">
    <citation type="submission" date="2022-05" db="EMBL/GenBank/DDBJ databases">
        <title>Novel Pseudomonas spp. Isolated from a Rainbow Trout Aquaculture Facility.</title>
        <authorList>
            <person name="Testerman T."/>
            <person name="Graf J."/>
        </authorList>
    </citation>
    <scope>NUCLEOTIDE SEQUENCE [LARGE SCALE GENOMIC DNA]</scope>
    <source>
        <strain evidence="1 2">ID1025</strain>
    </source>
</reference>
<dbReference type="EMBL" id="JAMDGZ010000050">
    <property type="protein sequence ID" value="MDD1016337.1"/>
    <property type="molecule type" value="Genomic_DNA"/>
</dbReference>
<dbReference type="RefSeq" id="WP_273894968.1">
    <property type="nucleotide sequence ID" value="NZ_JAMDGP010000010.1"/>
</dbReference>
<protein>
    <submittedName>
        <fullName evidence="1">Uncharacterized protein</fullName>
    </submittedName>
</protein>
<name>A0ABT5PDW0_9PSED</name>
<sequence length="623" mass="67218">MALAESFDLILDDPLKPRMLSRPRFPLGERIPVVVLDETGHEIPGDAGINLAQSESSTGVMVGVEPWLGQQLGQRVELYWGGQQVAGDPVTIVGQTLYLRVPADQLSTQDAHSISVFYRVYFSANDAEDSASARILLKLNRPGGKDRDASAPGHQGLPVAHVPQTIIDHGVDGEAAAAGVPVTIERYEHMRVRDLIELRWGGVLIKHAVSAEEAALGRVVVPVGERDILDAGDFARLQLTYRVSDEVRNESQDADLLPWSAPSAGFEVFAAKSSLPAPSVTVNGQPVQQIDLQALGDSDASVEVYTYRPDFAPGQWLHIHWRGLTHDDREITLSDEQQLERVPGAQRWLIANAHLHALAGGSARVSYELGASVGDPQARGSRRLSLPVVPAPSWAWPVPTVAALTDGVLEQIPEQLAVEVGLAAGAILGQRVVLVGSSASGRVLFCQSHDLSARDLRRGAVDYFVCGSIVRLQAEGQLALAVWVDGKHMRQVLIDCPQAQDAYSAPEVLQLEEGLLDPDKLTSQGATVLIPLDTRLKRGDRIMYYWQSSQPGGSAADTTEVSSTTRPVLFDVRKSIVQAGSAGTVRLVYQVVPLKGDAMVSEPLEFAIRPQDGSVDAEQELNS</sequence>